<dbReference type="PaxDb" id="3218-PP1S26_99V6.1"/>
<dbReference type="InParanoid" id="A0A2K1J2U7"/>
<dbReference type="EnsemblPlants" id="Pp3c17_5820V3.1">
    <property type="protein sequence ID" value="Pp3c17_5820V3.1"/>
    <property type="gene ID" value="Pp3c17_5820"/>
</dbReference>
<evidence type="ECO:0000256" key="1">
    <source>
        <dbReference type="SAM" id="MobiDB-lite"/>
    </source>
</evidence>
<sequence>MVSYTEESRSEASRIKTAALVGSVGQRHRILCTIALTSRPGSSRRNDLTMSTTHPHSHPGCSSAAHQDEAFETSIQSCGVVSRVRSGWHCTRPLKPDPAVRLIQSRFTHSLPIVRKTDFAFFLHHCQSVLQRWVSRPPPLSLLWSFAGPGVSVSPPLVDPIMASRGCWLLFQESRRRTLDIPPW</sequence>
<evidence type="ECO:0000313" key="4">
    <source>
        <dbReference type="Proteomes" id="UP000006727"/>
    </source>
</evidence>
<dbReference type="Gramene" id="Pp3c17_5820V3.4">
    <property type="protein sequence ID" value="Pp3c17_5820V3.4"/>
    <property type="gene ID" value="Pp3c17_5820"/>
</dbReference>
<feature type="compositionally biased region" description="Polar residues" evidence="1">
    <location>
        <begin position="40"/>
        <end position="54"/>
    </location>
</feature>
<gene>
    <name evidence="2" type="ORF">PHYPA_021694</name>
</gene>
<evidence type="ECO:0000313" key="2">
    <source>
        <dbReference type="EMBL" id="PNR35844.1"/>
    </source>
</evidence>
<dbReference type="Gramene" id="Pp3c17_5820V3.1">
    <property type="protein sequence ID" value="Pp3c17_5820V3.1"/>
    <property type="gene ID" value="Pp3c17_5820"/>
</dbReference>
<dbReference type="EMBL" id="ABEU02000017">
    <property type="protein sequence ID" value="PNR35844.1"/>
    <property type="molecule type" value="Genomic_DNA"/>
</dbReference>
<accession>A0A2K1J2U7</accession>
<reference evidence="2 4" key="2">
    <citation type="journal article" date="2018" name="Plant J.">
        <title>The Physcomitrella patens chromosome-scale assembly reveals moss genome structure and evolution.</title>
        <authorList>
            <person name="Lang D."/>
            <person name="Ullrich K.K."/>
            <person name="Murat F."/>
            <person name="Fuchs J."/>
            <person name="Jenkins J."/>
            <person name="Haas F.B."/>
            <person name="Piednoel M."/>
            <person name="Gundlach H."/>
            <person name="Van Bel M."/>
            <person name="Meyberg R."/>
            <person name="Vives C."/>
            <person name="Morata J."/>
            <person name="Symeonidi A."/>
            <person name="Hiss M."/>
            <person name="Muchero W."/>
            <person name="Kamisugi Y."/>
            <person name="Saleh O."/>
            <person name="Blanc G."/>
            <person name="Decker E.L."/>
            <person name="van Gessel N."/>
            <person name="Grimwood J."/>
            <person name="Hayes R.D."/>
            <person name="Graham S.W."/>
            <person name="Gunter L.E."/>
            <person name="McDaniel S.F."/>
            <person name="Hoernstein S.N.W."/>
            <person name="Larsson A."/>
            <person name="Li F.W."/>
            <person name="Perroud P.F."/>
            <person name="Phillips J."/>
            <person name="Ranjan P."/>
            <person name="Rokshar D.S."/>
            <person name="Rothfels C.J."/>
            <person name="Schneider L."/>
            <person name="Shu S."/>
            <person name="Stevenson D.W."/>
            <person name="Thummler F."/>
            <person name="Tillich M."/>
            <person name="Villarreal Aguilar J.C."/>
            <person name="Widiez T."/>
            <person name="Wong G.K."/>
            <person name="Wymore A."/>
            <person name="Zhang Y."/>
            <person name="Zimmer A.D."/>
            <person name="Quatrano R.S."/>
            <person name="Mayer K.F.X."/>
            <person name="Goodstein D."/>
            <person name="Casacuberta J.M."/>
            <person name="Vandepoele K."/>
            <person name="Reski R."/>
            <person name="Cuming A.C."/>
            <person name="Tuskan G.A."/>
            <person name="Maumus F."/>
            <person name="Salse J."/>
            <person name="Schmutz J."/>
            <person name="Rensing S.A."/>
        </authorList>
    </citation>
    <scope>NUCLEOTIDE SEQUENCE [LARGE SCALE GENOMIC DNA]</scope>
    <source>
        <strain evidence="3 4">cv. Gransden 2004</strain>
    </source>
</reference>
<name>A0A2K1J2U7_PHYPA</name>
<protein>
    <submittedName>
        <fullName evidence="2 3">Uncharacterized protein</fullName>
    </submittedName>
</protein>
<keyword evidence="4" id="KW-1185">Reference proteome</keyword>
<reference evidence="3" key="3">
    <citation type="submission" date="2020-12" db="UniProtKB">
        <authorList>
            <consortium name="EnsemblPlants"/>
        </authorList>
    </citation>
    <scope>IDENTIFICATION</scope>
</reference>
<reference evidence="2 4" key="1">
    <citation type="journal article" date="2008" name="Science">
        <title>The Physcomitrella genome reveals evolutionary insights into the conquest of land by plants.</title>
        <authorList>
            <person name="Rensing S."/>
            <person name="Lang D."/>
            <person name="Zimmer A."/>
            <person name="Terry A."/>
            <person name="Salamov A."/>
            <person name="Shapiro H."/>
            <person name="Nishiyama T."/>
            <person name="Perroud P.-F."/>
            <person name="Lindquist E."/>
            <person name="Kamisugi Y."/>
            <person name="Tanahashi T."/>
            <person name="Sakakibara K."/>
            <person name="Fujita T."/>
            <person name="Oishi K."/>
            <person name="Shin-I T."/>
            <person name="Kuroki Y."/>
            <person name="Toyoda A."/>
            <person name="Suzuki Y."/>
            <person name="Hashimoto A."/>
            <person name="Yamaguchi K."/>
            <person name="Sugano A."/>
            <person name="Kohara Y."/>
            <person name="Fujiyama A."/>
            <person name="Anterola A."/>
            <person name="Aoki S."/>
            <person name="Ashton N."/>
            <person name="Barbazuk W.B."/>
            <person name="Barker E."/>
            <person name="Bennetzen J."/>
            <person name="Bezanilla M."/>
            <person name="Blankenship R."/>
            <person name="Cho S.H."/>
            <person name="Dutcher S."/>
            <person name="Estelle M."/>
            <person name="Fawcett J.A."/>
            <person name="Gundlach H."/>
            <person name="Hanada K."/>
            <person name="Heyl A."/>
            <person name="Hicks K.A."/>
            <person name="Hugh J."/>
            <person name="Lohr M."/>
            <person name="Mayer K."/>
            <person name="Melkozernov A."/>
            <person name="Murata T."/>
            <person name="Nelson D."/>
            <person name="Pils B."/>
            <person name="Prigge M."/>
            <person name="Reiss B."/>
            <person name="Renner T."/>
            <person name="Rombauts S."/>
            <person name="Rushton P."/>
            <person name="Sanderfoot A."/>
            <person name="Schween G."/>
            <person name="Shiu S.-H."/>
            <person name="Stueber K."/>
            <person name="Theodoulou F.L."/>
            <person name="Tu H."/>
            <person name="Van de Peer Y."/>
            <person name="Verrier P.J."/>
            <person name="Waters E."/>
            <person name="Wood A."/>
            <person name="Yang L."/>
            <person name="Cove D."/>
            <person name="Cuming A."/>
            <person name="Hasebe M."/>
            <person name="Lucas S."/>
            <person name="Mishler D.B."/>
            <person name="Reski R."/>
            <person name="Grigoriev I."/>
            <person name="Quatrano R.S."/>
            <person name="Boore J.L."/>
        </authorList>
    </citation>
    <scope>NUCLEOTIDE SEQUENCE [LARGE SCALE GENOMIC DNA]</scope>
    <source>
        <strain evidence="3 4">cv. Gransden 2004</strain>
    </source>
</reference>
<dbReference type="EnsemblPlants" id="Pp3c17_5820V3.4">
    <property type="protein sequence ID" value="Pp3c17_5820V3.4"/>
    <property type="gene ID" value="Pp3c17_5820"/>
</dbReference>
<dbReference type="AlphaFoldDB" id="A0A2K1J2U7"/>
<dbReference type="Proteomes" id="UP000006727">
    <property type="component" value="Chromosome 17"/>
</dbReference>
<proteinExistence type="predicted"/>
<organism evidence="2">
    <name type="scientific">Physcomitrium patens</name>
    <name type="common">Spreading-leaved earth moss</name>
    <name type="synonym">Physcomitrella patens</name>
    <dbReference type="NCBI Taxonomy" id="3218"/>
    <lineage>
        <taxon>Eukaryota</taxon>
        <taxon>Viridiplantae</taxon>
        <taxon>Streptophyta</taxon>
        <taxon>Embryophyta</taxon>
        <taxon>Bryophyta</taxon>
        <taxon>Bryophytina</taxon>
        <taxon>Bryopsida</taxon>
        <taxon>Funariidae</taxon>
        <taxon>Funariales</taxon>
        <taxon>Funariaceae</taxon>
        <taxon>Physcomitrium</taxon>
    </lineage>
</organism>
<feature type="region of interest" description="Disordered" evidence="1">
    <location>
        <begin position="40"/>
        <end position="64"/>
    </location>
</feature>
<evidence type="ECO:0000313" key="3">
    <source>
        <dbReference type="EnsemblPlants" id="Pp3c17_5820V3.1"/>
    </source>
</evidence>